<evidence type="ECO:0000256" key="1">
    <source>
        <dbReference type="SAM" id="MobiDB-lite"/>
    </source>
</evidence>
<organism evidence="3 4">
    <name type="scientific">Crassostrea virginica</name>
    <name type="common">Eastern oyster</name>
    <dbReference type="NCBI Taxonomy" id="6565"/>
    <lineage>
        <taxon>Eukaryota</taxon>
        <taxon>Metazoa</taxon>
        <taxon>Spiralia</taxon>
        <taxon>Lophotrochozoa</taxon>
        <taxon>Mollusca</taxon>
        <taxon>Bivalvia</taxon>
        <taxon>Autobranchia</taxon>
        <taxon>Pteriomorphia</taxon>
        <taxon>Ostreida</taxon>
        <taxon>Ostreoidea</taxon>
        <taxon>Ostreidae</taxon>
        <taxon>Crassostrea</taxon>
    </lineage>
</organism>
<proteinExistence type="predicted"/>
<dbReference type="SMART" id="SM00460">
    <property type="entry name" value="TGc"/>
    <property type="match status" value="2"/>
</dbReference>
<feature type="compositionally biased region" description="Low complexity" evidence="1">
    <location>
        <begin position="1"/>
        <end position="19"/>
    </location>
</feature>
<feature type="domain" description="Transglutaminase-like" evidence="2">
    <location>
        <begin position="823"/>
        <end position="889"/>
    </location>
</feature>
<protein>
    <submittedName>
        <fullName evidence="4">Uncharacterized protein LOC111129317</fullName>
    </submittedName>
</protein>
<dbReference type="PANTHER" id="PTHR47020">
    <property type="entry name" value="HILLARIN"/>
    <property type="match status" value="1"/>
</dbReference>
<dbReference type="PANTHER" id="PTHR47020:SF1">
    <property type="entry name" value="HILLARIN"/>
    <property type="match status" value="1"/>
</dbReference>
<reference evidence="4" key="1">
    <citation type="submission" date="2025-08" db="UniProtKB">
        <authorList>
            <consortium name="RefSeq"/>
        </authorList>
    </citation>
    <scope>IDENTIFICATION</scope>
    <source>
        <tissue evidence="4">Whole sample</tissue>
    </source>
</reference>
<dbReference type="Proteomes" id="UP000694844">
    <property type="component" value="Chromosome 4"/>
</dbReference>
<gene>
    <name evidence="4" type="primary">LOC111129317</name>
</gene>
<feature type="domain" description="Transglutaminase-like" evidence="2">
    <location>
        <begin position="130"/>
        <end position="195"/>
    </location>
</feature>
<name>A0A8B8DUX0_CRAVI</name>
<feature type="compositionally biased region" description="Acidic residues" evidence="1">
    <location>
        <begin position="29"/>
        <end position="40"/>
    </location>
</feature>
<accession>A0A8B8DUX0</accession>
<dbReference type="Pfam" id="PF01841">
    <property type="entry name" value="Transglut_core"/>
    <property type="match status" value="1"/>
</dbReference>
<feature type="region of interest" description="Disordered" evidence="1">
    <location>
        <begin position="1"/>
        <end position="45"/>
    </location>
</feature>
<keyword evidence="3" id="KW-1185">Reference proteome</keyword>
<dbReference type="SUPFAM" id="SSF54001">
    <property type="entry name" value="Cysteine proteinases"/>
    <property type="match status" value="2"/>
</dbReference>
<dbReference type="InterPro" id="IPR002931">
    <property type="entry name" value="Transglutaminase-like"/>
</dbReference>
<feature type="region of interest" description="Disordered" evidence="1">
    <location>
        <begin position="1435"/>
        <end position="1454"/>
    </location>
</feature>
<sequence length="1454" mass="163899">MGSGGSKPKSAGAKSLSAKSPKEDVLRETEEEPISMDDVLEGYPPPKAVMDKKRHIFTTEDKTVADNRASQIQVEDYQTFEALSRALTEGLQTDVQKVRAIFTWIGLQGSKKHNSKAQLEPMSPQHIVLLVTQRKASYNLLFVMLCRAVKIPCVFIRGLAKSAAYEVGDRTVDNLGNSWTAVFVSGGWRFVFPLWAFSAIVGHSTGTWTLVESDGQGARETAEKSSGVTVSNFNDYYFLTDPEEFIYTCFPSDSKWQLLGKPYTKQQWIDIACCEQAYFENHLQITTKLECLYTSENGVCDIGIKKTNGEEFKHLYKLYFNHQLSTTKLSEEIQLDRYVAVMNNKSAVNFRIRFPGEGIYKMELYGGSPTGFPLICSFRLDCNEDVSNVKPFPCNPEAGFGPNLVTTAAGLEPETHKTGFINIKKSKTVNIRFNLTKQVLVQTVLVHNNINESVLNQHVNHKIKGQELEVNVEVPQQGEYALQIHTKPKGSIEPFKNTCNYLLASEDMNKKKRFYENAAEKKARNGLEDCLKSNDPEAIQQAIDKFDQFDLDDKGKRHKAERKKTFLVLQKELKEAIARRNVDVLETALENAKSSDFSSNLQHQITEGEQLLAELKKLKRFAHEVLQMKQATISEIHTYKHPRPLAYDIMKATYILLGENENHLEEWEQIQNLMRKTGKQGLLRRVRGFDTIHVTENIVNSAAHILRKYDAETATTASAGLGTFYNWNPVPNTLAGYPAPKPPHNRKSEILQFFNFKEVDADAKNVPPGDVISLEELSRRLTAGYSKTLLKVRALLVWMSEQPVFSKKWSTSAPANSPEGMLLLLQKGGMSYAAFFATLCRAAGIQCVIIPGIAKSVAYEVGDPCTDNLTNSWNAVFIGGAWRFIFPLWACRCVVGQSTGKWTLVESKDFEKGMSPKSLDGAVIGQLNDFFFLTDPDIFQYFCLPNDPKWQLVPKTISVEKFLSLPYLKQDFFENKLKFLSASSCRLETIHGECDVIIKVPENFSLTFSYDLCFKNTDSNSKQPPQTQLKNYVAVIHQDCKVTFSVRCPAVGMYILKVEGNQQGEKSWLFSSCIECSEVKAQVSPYPTVPEIGFGPQKLTYDAGLHALSHKTGYVHVQRNKTCEFSFLLEKFVIVHATLHRSAISSANLAQYVSQRIQNDNLRIDVTPPQDGEYTLHINCKEKGSTKGFMYVCNYLLNTDTKKMRSWENAREKVARLDLKAKSLLATPNNAEELQLAIERANTLCLEDKGDLKFAHDRLDYLQLQKALSDGINRRNLDILEPAIIAAKSSEIEYKLLDRIKEAEELRDHLLTLKRFAHDVLDLKQTTISELHRYSIPSPLILNVMKATFLLLGENPQNLETWEELQILMRQSGRHSLLSRVRNFDTQGTDQALAGRVLEMLQPYTIEHVTAASSGAGTFYNWAKNIATEVIGVKKGKGKASQTSKKSRGTTQKK</sequence>
<dbReference type="RefSeq" id="XP_022331319.1">
    <property type="nucleotide sequence ID" value="XM_022475611.1"/>
</dbReference>
<evidence type="ECO:0000259" key="2">
    <source>
        <dbReference type="SMART" id="SM00460"/>
    </source>
</evidence>
<dbReference type="Pfam" id="PF23265">
    <property type="entry name" value="Ig-like_KY"/>
    <property type="match status" value="4"/>
</dbReference>
<dbReference type="GeneID" id="111129317"/>
<dbReference type="KEGG" id="cvn:111129317"/>
<evidence type="ECO:0000313" key="3">
    <source>
        <dbReference type="Proteomes" id="UP000694844"/>
    </source>
</evidence>
<evidence type="ECO:0000313" key="4">
    <source>
        <dbReference type="RefSeq" id="XP_022331319.1"/>
    </source>
</evidence>
<dbReference type="Gene3D" id="3.10.620.30">
    <property type="match status" value="1"/>
</dbReference>
<dbReference type="InterPro" id="IPR038765">
    <property type="entry name" value="Papain-like_cys_pep_sf"/>
</dbReference>
<dbReference type="InterPro" id="IPR056564">
    <property type="entry name" value="Ig-like_KY"/>
</dbReference>
<dbReference type="OrthoDB" id="6129702at2759"/>
<dbReference type="Gene3D" id="1.20.920.20">
    <property type="match status" value="2"/>
</dbReference>
<dbReference type="InterPro" id="IPR053041">
    <property type="entry name" value="Transglut-like_Superfamily_Mod"/>
</dbReference>
<feature type="compositionally biased region" description="Basic residues" evidence="1">
    <location>
        <begin position="1445"/>
        <end position="1454"/>
    </location>
</feature>